<dbReference type="CDD" id="cd11532">
    <property type="entry name" value="NTP-PPase_COG4997"/>
    <property type="match status" value="1"/>
</dbReference>
<dbReference type="KEGG" id="bcoh:BC6307_07240"/>
<dbReference type="InterPro" id="IPR038735">
    <property type="entry name" value="MSMEG_1276-like_NTP-PPase_dom"/>
</dbReference>
<dbReference type="STRING" id="1314751.GCA_001591425_00325"/>
<proteinExistence type="predicted"/>
<dbReference type="RefSeq" id="WP_066411191.1">
    <property type="nucleotide sequence ID" value="NZ_CP018866.1"/>
</dbReference>
<protein>
    <submittedName>
        <fullName evidence="1">Phosphoribosyl-ATP pyrophosphohydrolase</fullName>
    </submittedName>
</protein>
<dbReference type="GO" id="GO:0016787">
    <property type="term" value="F:hydrolase activity"/>
    <property type="evidence" value="ECO:0007669"/>
    <property type="project" value="UniProtKB-KW"/>
</dbReference>
<name>A0A223KNV1_9BACI</name>
<keyword evidence="2" id="KW-1185">Reference proteome</keyword>
<gene>
    <name evidence="1" type="ORF">BC6307_07240</name>
</gene>
<accession>A0A223KNV1</accession>
<reference evidence="1 2" key="1">
    <citation type="submission" date="2016-12" db="EMBL/GenBank/DDBJ databases">
        <title>The whole genome sequencing and assembly of Bacillus cohnii DSM 6307T strain.</title>
        <authorList>
            <person name="Lee Y.-J."/>
            <person name="Yi H."/>
            <person name="Bahn Y.-S."/>
            <person name="Kim J.F."/>
            <person name="Lee D.-W."/>
        </authorList>
    </citation>
    <scope>NUCLEOTIDE SEQUENCE [LARGE SCALE GENOMIC DNA]</scope>
    <source>
        <strain evidence="1 2">DSM 6307</strain>
    </source>
</reference>
<dbReference type="SUPFAM" id="SSF101386">
    <property type="entry name" value="all-alpha NTP pyrophosphatases"/>
    <property type="match status" value="1"/>
</dbReference>
<organism evidence="1 2">
    <name type="scientific">Sutcliffiella cohnii</name>
    <dbReference type="NCBI Taxonomy" id="33932"/>
    <lineage>
        <taxon>Bacteria</taxon>
        <taxon>Bacillati</taxon>
        <taxon>Bacillota</taxon>
        <taxon>Bacilli</taxon>
        <taxon>Bacillales</taxon>
        <taxon>Bacillaceae</taxon>
        <taxon>Sutcliffiella</taxon>
    </lineage>
</organism>
<evidence type="ECO:0000313" key="2">
    <source>
        <dbReference type="Proteomes" id="UP000215224"/>
    </source>
</evidence>
<dbReference type="AlphaFoldDB" id="A0A223KNV1"/>
<dbReference type="EMBL" id="CP018866">
    <property type="protein sequence ID" value="AST91086.1"/>
    <property type="molecule type" value="Genomic_DNA"/>
</dbReference>
<evidence type="ECO:0000313" key="1">
    <source>
        <dbReference type="EMBL" id="AST91086.1"/>
    </source>
</evidence>
<sequence>MPTYNKLVRDKIPAIIEQSGKKYTTSILSDEEYITELKKKSLEELEEYMNTENNEDALEELADILEIIHALAGYHGSSIDEVERIRKEKASKRGGFQKKIFLVRVEDN</sequence>
<dbReference type="Proteomes" id="UP000215224">
    <property type="component" value="Chromosome"/>
</dbReference>
<keyword evidence="1" id="KW-0378">Hydrolase</keyword>